<proteinExistence type="predicted"/>
<dbReference type="SUPFAM" id="SSF54593">
    <property type="entry name" value="Glyoxalase/Bleomycin resistance protein/Dihydroxybiphenyl dioxygenase"/>
    <property type="match status" value="1"/>
</dbReference>
<name>A0ABU9QWB5_9BURK</name>
<dbReference type="Proteomes" id="UP001481677">
    <property type="component" value="Unassembled WGS sequence"/>
</dbReference>
<comment type="caution">
    <text evidence="1">The sequence shown here is derived from an EMBL/GenBank/DDBJ whole genome shotgun (WGS) entry which is preliminary data.</text>
</comment>
<reference evidence="1 2" key="1">
    <citation type="submission" date="2024-01" db="EMBL/GenBank/DDBJ databases">
        <title>The diversity of rhizobia nodulating Mimosa spp. in eleven states of Brazil covering several biomes is determined by host plant, location, and edaphic factors.</title>
        <authorList>
            <person name="Rouws L."/>
            <person name="Barauna A."/>
            <person name="Beukes C."/>
            <person name="De Faria S.M."/>
            <person name="Gross E."/>
            <person name="Dos Reis Junior F.B."/>
            <person name="Simon M."/>
            <person name="Maluk M."/>
            <person name="Odee D.W."/>
            <person name="Kenicer G."/>
            <person name="Young J.P.W."/>
            <person name="Reis V.M."/>
            <person name="Zilli J."/>
            <person name="James E.K."/>
        </authorList>
    </citation>
    <scope>NUCLEOTIDE SEQUENCE [LARGE SCALE GENOMIC DNA]</scope>
    <source>
        <strain evidence="1 2">JPY530</strain>
    </source>
</reference>
<dbReference type="InterPro" id="IPR029068">
    <property type="entry name" value="Glyas_Bleomycin-R_OHBP_Dase"/>
</dbReference>
<organism evidence="1 2">
    <name type="scientific">Paraburkholderia azotifigens</name>
    <dbReference type="NCBI Taxonomy" id="2057004"/>
    <lineage>
        <taxon>Bacteria</taxon>
        <taxon>Pseudomonadati</taxon>
        <taxon>Pseudomonadota</taxon>
        <taxon>Betaproteobacteria</taxon>
        <taxon>Burkholderiales</taxon>
        <taxon>Burkholderiaceae</taxon>
        <taxon>Paraburkholderia</taxon>
    </lineage>
</organism>
<gene>
    <name evidence="1" type="ORF">V4C56_05360</name>
</gene>
<dbReference type="Gene3D" id="3.30.720.110">
    <property type="match status" value="1"/>
</dbReference>
<keyword evidence="2" id="KW-1185">Reference proteome</keyword>
<sequence length="58" mass="6430">MSEGGAQLMPLDSYGFSRRFAWVSDRFGVSWQLNLPSIRAEGAMATSYEIRYGAHNGS</sequence>
<evidence type="ECO:0000313" key="2">
    <source>
        <dbReference type="Proteomes" id="UP001481677"/>
    </source>
</evidence>
<dbReference type="RefSeq" id="WP_275671032.1">
    <property type="nucleotide sequence ID" value="NZ_JAZHFZ010000003.1"/>
</dbReference>
<accession>A0ABU9QWB5</accession>
<dbReference type="EMBL" id="JAZHGA010000003">
    <property type="protein sequence ID" value="MEM5339055.1"/>
    <property type="molecule type" value="Genomic_DNA"/>
</dbReference>
<protein>
    <submittedName>
        <fullName evidence="1">VOC family protein</fullName>
    </submittedName>
</protein>
<evidence type="ECO:0000313" key="1">
    <source>
        <dbReference type="EMBL" id="MEM5339055.1"/>
    </source>
</evidence>